<evidence type="ECO:0000313" key="5">
    <source>
        <dbReference type="Proteomes" id="UP000198862"/>
    </source>
</evidence>
<gene>
    <name evidence="4" type="ORF">SAMN02745724_01494</name>
</gene>
<dbReference type="EMBL" id="FOLO01000008">
    <property type="protein sequence ID" value="SFC36063.1"/>
    <property type="molecule type" value="Genomic_DNA"/>
</dbReference>
<feature type="transmembrane region" description="Helical" evidence="1">
    <location>
        <begin position="44"/>
        <end position="62"/>
    </location>
</feature>
<dbReference type="AlphaFoldDB" id="A0A1I1IQP6"/>
<dbReference type="STRING" id="1123010.SAMN02745724_01494"/>
<organism evidence="4 5">
    <name type="scientific">Pseudoalteromonas denitrificans DSM 6059</name>
    <dbReference type="NCBI Taxonomy" id="1123010"/>
    <lineage>
        <taxon>Bacteria</taxon>
        <taxon>Pseudomonadati</taxon>
        <taxon>Pseudomonadota</taxon>
        <taxon>Gammaproteobacteria</taxon>
        <taxon>Alteromonadales</taxon>
        <taxon>Pseudoalteromonadaceae</taxon>
        <taxon>Pseudoalteromonas</taxon>
    </lineage>
</organism>
<dbReference type="Gene3D" id="2.70.70.10">
    <property type="entry name" value="Glucose Permease (Domain IIA)"/>
    <property type="match status" value="1"/>
</dbReference>
<dbReference type="CDD" id="cd12797">
    <property type="entry name" value="M23_peptidase"/>
    <property type="match status" value="1"/>
</dbReference>
<feature type="domain" description="M23ase beta-sheet core" evidence="2">
    <location>
        <begin position="369"/>
        <end position="466"/>
    </location>
</feature>
<protein>
    <submittedName>
        <fullName evidence="4">Peptidase family M23</fullName>
    </submittedName>
</protein>
<feature type="transmembrane region" description="Helical" evidence="1">
    <location>
        <begin position="311"/>
        <end position="333"/>
    </location>
</feature>
<name>A0A1I1IQP6_9GAMM</name>
<proteinExistence type="predicted"/>
<evidence type="ECO:0000259" key="2">
    <source>
        <dbReference type="Pfam" id="PF01551"/>
    </source>
</evidence>
<dbReference type="InterPro" id="IPR011055">
    <property type="entry name" value="Dup_hybrid_motif"/>
</dbReference>
<dbReference type="PANTHER" id="PTHR21666">
    <property type="entry name" value="PEPTIDASE-RELATED"/>
    <property type="match status" value="1"/>
</dbReference>
<dbReference type="Proteomes" id="UP000198862">
    <property type="component" value="Unassembled WGS sequence"/>
</dbReference>
<accession>A0A1I1IQP6</accession>
<reference evidence="4 5" key="1">
    <citation type="submission" date="2016-10" db="EMBL/GenBank/DDBJ databases">
        <authorList>
            <person name="de Groot N.N."/>
        </authorList>
    </citation>
    <scope>NUCLEOTIDE SEQUENCE [LARGE SCALE GENOMIC DNA]</scope>
    <source>
        <strain evidence="4 5">DSM 6059</strain>
    </source>
</reference>
<dbReference type="Pfam" id="PF01551">
    <property type="entry name" value="Peptidase_M23"/>
    <property type="match status" value="1"/>
</dbReference>
<feature type="domain" description="Peptidase M56" evidence="3">
    <location>
        <begin position="33"/>
        <end position="273"/>
    </location>
</feature>
<keyword evidence="5" id="KW-1185">Reference proteome</keyword>
<dbReference type="InterPro" id="IPR008756">
    <property type="entry name" value="Peptidase_M56"/>
</dbReference>
<feature type="transmembrane region" description="Helical" evidence="1">
    <location>
        <begin position="12"/>
        <end position="32"/>
    </location>
</feature>
<keyword evidence="1" id="KW-0472">Membrane</keyword>
<feature type="transmembrane region" description="Helical" evidence="1">
    <location>
        <begin position="102"/>
        <end position="123"/>
    </location>
</feature>
<dbReference type="GO" id="GO:0004222">
    <property type="term" value="F:metalloendopeptidase activity"/>
    <property type="evidence" value="ECO:0007669"/>
    <property type="project" value="TreeGrafter"/>
</dbReference>
<evidence type="ECO:0000259" key="3">
    <source>
        <dbReference type="Pfam" id="PF05569"/>
    </source>
</evidence>
<evidence type="ECO:0000313" key="4">
    <source>
        <dbReference type="EMBL" id="SFC36063.1"/>
    </source>
</evidence>
<sequence length="474" mass="53949">MDYQNMPSTLLLQILFFIAWSVILYGFALAITKILPHLAKWSRFWQAWLLVALVPLFPDYFYQVNTLIPDALKEAFSDSQHNLLNHSNSVVNQIESTETLQIFLSLVIVMIIGGCCLSLLRFFSGVLKVNKFVKQATPLIDFKHFTQQQKTVITTNNIRVRITSQPVSPFVFGFFQVTMLLPSSVFNMSQQQRFLLIEHELMHIKRWDPKAVIIFRFCSSIFWFNPVISFFERQFLQSMELNCDMAVISSYPKVKLDYARALVASLKLSKNTIDNGLTTYFSGPQLKKQDFENRIKTAMSAHLNNKYDRRYISFLLFLSSFMCFFVIAVKPFFPVLEFNSNSFDGMLPVLNARVSSGYGDINDFRGYRPHKAIDFAAPIGTKVVASFSGKVLIADNATLHRNYGKVVLVEHKGQMQSLYAHLDSFSVESGQYISAGQTLGTVGETGRVTGPHLHFELLKAGKPIDPALYLNLQI</sequence>
<feature type="transmembrane region" description="Helical" evidence="1">
    <location>
        <begin position="211"/>
        <end position="231"/>
    </location>
</feature>
<dbReference type="PANTHER" id="PTHR21666:SF270">
    <property type="entry name" value="MUREIN HYDROLASE ACTIVATOR ENVC"/>
    <property type="match status" value="1"/>
</dbReference>
<dbReference type="CDD" id="cd07341">
    <property type="entry name" value="M56_BlaR1_MecR1_like"/>
    <property type="match status" value="1"/>
</dbReference>
<keyword evidence="1" id="KW-1133">Transmembrane helix</keyword>
<dbReference type="InterPro" id="IPR050570">
    <property type="entry name" value="Cell_wall_metabolism_enzyme"/>
</dbReference>
<feature type="transmembrane region" description="Helical" evidence="1">
    <location>
        <begin position="167"/>
        <end position="186"/>
    </location>
</feature>
<dbReference type="SUPFAM" id="SSF51261">
    <property type="entry name" value="Duplicated hybrid motif"/>
    <property type="match status" value="1"/>
</dbReference>
<dbReference type="InterPro" id="IPR016047">
    <property type="entry name" value="M23ase_b-sheet_dom"/>
</dbReference>
<keyword evidence="1" id="KW-0812">Transmembrane</keyword>
<dbReference type="Pfam" id="PF05569">
    <property type="entry name" value="Peptidase_M56"/>
    <property type="match status" value="1"/>
</dbReference>
<dbReference type="RefSeq" id="WP_091982376.1">
    <property type="nucleotide sequence ID" value="NZ_FOLO01000008.1"/>
</dbReference>
<dbReference type="OrthoDB" id="9805070at2"/>
<evidence type="ECO:0000256" key="1">
    <source>
        <dbReference type="SAM" id="Phobius"/>
    </source>
</evidence>